<gene>
    <name evidence="2" type="ORF">E8E13_001008</name>
</gene>
<sequence>MSISMGDSNLLRLPAELRLQIYSYLLHDTQPPSVARALRQTCRLINEELKYEVRKLFDRQIAELDKKNPLVLVQWSEFEYHVTVGINFKRLAKYQKTRPGDSLEVQVDRMKKKLLDKILPQILKDLPTITAYLTVQIQRNVELSGPFLEVCVKGTDSWLLDHAMRKQEDLAAGKIDLNGYQVVCDSPMVLMPVMGLFGFAVTVPWVNMTGFGFGLKKDGERVSWIATMPSRCHWLRLSNGIFRNVLGSFGTKYHGFKYKRGCSK</sequence>
<dbReference type="AlphaFoldDB" id="A0A9P4T2K7"/>
<protein>
    <submittedName>
        <fullName evidence="2">Uncharacterized protein</fullName>
    </submittedName>
</protein>
<evidence type="ECO:0000313" key="3">
    <source>
        <dbReference type="Proteomes" id="UP000801428"/>
    </source>
</evidence>
<organism evidence="2 3">
    <name type="scientific">Curvularia kusanoi</name>
    <name type="common">Cochliobolus kusanoi</name>
    <dbReference type="NCBI Taxonomy" id="90978"/>
    <lineage>
        <taxon>Eukaryota</taxon>
        <taxon>Fungi</taxon>
        <taxon>Dikarya</taxon>
        <taxon>Ascomycota</taxon>
        <taxon>Pezizomycotina</taxon>
        <taxon>Dothideomycetes</taxon>
        <taxon>Pleosporomycetidae</taxon>
        <taxon>Pleosporales</taxon>
        <taxon>Pleosporineae</taxon>
        <taxon>Pleosporaceae</taxon>
        <taxon>Curvularia</taxon>
    </lineage>
</organism>
<reference evidence="2" key="1">
    <citation type="submission" date="2019-04" db="EMBL/GenBank/DDBJ databases">
        <title>Sequencing of skin fungus with MAO and IRED activity.</title>
        <authorList>
            <person name="Marsaioli A.J."/>
            <person name="Bonatto J.M.C."/>
            <person name="Reis Junior O."/>
        </authorList>
    </citation>
    <scope>NUCLEOTIDE SEQUENCE</scope>
    <source>
        <strain evidence="2">30M1</strain>
    </source>
</reference>
<keyword evidence="1" id="KW-0812">Transmembrane</keyword>
<accession>A0A9P4T2K7</accession>
<proteinExistence type="predicted"/>
<keyword evidence="3" id="KW-1185">Reference proteome</keyword>
<keyword evidence="1" id="KW-0472">Membrane</keyword>
<comment type="caution">
    <text evidence="2">The sequence shown here is derived from an EMBL/GenBank/DDBJ whole genome shotgun (WGS) entry which is preliminary data.</text>
</comment>
<evidence type="ECO:0000256" key="1">
    <source>
        <dbReference type="SAM" id="Phobius"/>
    </source>
</evidence>
<feature type="transmembrane region" description="Helical" evidence="1">
    <location>
        <begin position="188"/>
        <end position="207"/>
    </location>
</feature>
<dbReference type="EMBL" id="SWKU01000063">
    <property type="protein sequence ID" value="KAF2993018.1"/>
    <property type="molecule type" value="Genomic_DNA"/>
</dbReference>
<keyword evidence="1" id="KW-1133">Transmembrane helix</keyword>
<dbReference type="Proteomes" id="UP000801428">
    <property type="component" value="Unassembled WGS sequence"/>
</dbReference>
<name>A0A9P4T2K7_CURKU</name>
<dbReference type="OrthoDB" id="3801372at2759"/>
<evidence type="ECO:0000313" key="2">
    <source>
        <dbReference type="EMBL" id="KAF2993018.1"/>
    </source>
</evidence>